<evidence type="ECO:0000313" key="3">
    <source>
        <dbReference type="Proteomes" id="UP000284057"/>
    </source>
</evidence>
<organism evidence="2 3">
    <name type="scientific">Jiangella rhizosphaerae</name>
    <dbReference type="NCBI Taxonomy" id="2293569"/>
    <lineage>
        <taxon>Bacteria</taxon>
        <taxon>Bacillati</taxon>
        <taxon>Actinomycetota</taxon>
        <taxon>Actinomycetes</taxon>
        <taxon>Jiangellales</taxon>
        <taxon>Jiangellaceae</taxon>
        <taxon>Jiangella</taxon>
    </lineage>
</organism>
<dbReference type="Proteomes" id="UP000284057">
    <property type="component" value="Unassembled WGS sequence"/>
</dbReference>
<gene>
    <name evidence="2" type="ORF">DY240_16755</name>
</gene>
<reference evidence="2 3" key="1">
    <citation type="submission" date="2018-09" db="EMBL/GenBank/DDBJ databases">
        <title>Isolation, diversity and antifungal activity of actinobacteria from wheat.</title>
        <authorList>
            <person name="Han C."/>
        </authorList>
    </citation>
    <scope>NUCLEOTIDE SEQUENCE [LARGE SCALE GENOMIC DNA]</scope>
    <source>
        <strain evidence="2 3">NEAU-YY265</strain>
    </source>
</reference>
<evidence type="ECO:0000256" key="1">
    <source>
        <dbReference type="SAM" id="MobiDB-lite"/>
    </source>
</evidence>
<evidence type="ECO:0000313" key="2">
    <source>
        <dbReference type="EMBL" id="RIQ20770.1"/>
    </source>
</evidence>
<feature type="region of interest" description="Disordered" evidence="1">
    <location>
        <begin position="34"/>
        <end position="62"/>
    </location>
</feature>
<name>A0A418KNV8_9ACTN</name>
<protein>
    <submittedName>
        <fullName evidence="2">Uncharacterized protein</fullName>
    </submittedName>
</protein>
<proteinExistence type="predicted"/>
<sequence length="255" mass="25719">MGVALLLPGFGPAAPGELDVAGAGDGPAAVEVPAETATAPPDSEVPSAEPTDVPTSDDPFGFPLTRQLLLDTAVEHLDPAHEHLPAETSNRQGGGNGTAASVGTKLGWTIPGADGEGMVQVAVTEAGYVEGEYAFESFAGTFGCVSREVCTEQPGPDGTVYVAEADAETGMALGIVYERADGSLVGIAVNALFGNNSVTPVSNVDITVDQAIAFVTDPDLQVAPPEAADDYEDPAQRIIDEAVTATEGAAAGPAE</sequence>
<comment type="caution">
    <text evidence="2">The sequence shown here is derived from an EMBL/GenBank/DDBJ whole genome shotgun (WGS) entry which is preliminary data.</text>
</comment>
<dbReference type="AlphaFoldDB" id="A0A418KNV8"/>
<keyword evidence="3" id="KW-1185">Reference proteome</keyword>
<accession>A0A418KNV8</accession>
<dbReference type="EMBL" id="QUAL01000159">
    <property type="protein sequence ID" value="RIQ20770.1"/>
    <property type="molecule type" value="Genomic_DNA"/>
</dbReference>